<dbReference type="RefSeq" id="WP_190946291.1">
    <property type="nucleotide sequence ID" value="NZ_JACJSI010000279.1"/>
</dbReference>
<protein>
    <submittedName>
        <fullName evidence="1">Uncharacterized protein</fullName>
    </submittedName>
</protein>
<evidence type="ECO:0000313" key="2">
    <source>
        <dbReference type="Proteomes" id="UP000623440"/>
    </source>
</evidence>
<name>A0ABR8E4E2_9NOSO</name>
<evidence type="ECO:0000313" key="1">
    <source>
        <dbReference type="EMBL" id="MBD2535468.1"/>
    </source>
</evidence>
<organism evidence="1 2">
    <name type="scientific">Nostoc flagelliforme FACHB-838</name>
    <dbReference type="NCBI Taxonomy" id="2692904"/>
    <lineage>
        <taxon>Bacteria</taxon>
        <taxon>Bacillati</taxon>
        <taxon>Cyanobacteriota</taxon>
        <taxon>Cyanophyceae</taxon>
        <taxon>Nostocales</taxon>
        <taxon>Nostocaceae</taxon>
        <taxon>Nostoc</taxon>
    </lineage>
</organism>
<dbReference type="Proteomes" id="UP000623440">
    <property type="component" value="Unassembled WGS sequence"/>
</dbReference>
<comment type="caution">
    <text evidence="1">The sequence shown here is derived from an EMBL/GenBank/DDBJ whole genome shotgun (WGS) entry which is preliminary data.</text>
</comment>
<proteinExistence type="predicted"/>
<reference evidence="1 2" key="1">
    <citation type="journal article" date="2020" name="ISME J.">
        <title>Comparative genomics reveals insights into cyanobacterial evolution and habitat adaptation.</title>
        <authorList>
            <person name="Chen M.Y."/>
            <person name="Teng W.K."/>
            <person name="Zhao L."/>
            <person name="Hu C.X."/>
            <person name="Zhou Y.K."/>
            <person name="Han B.P."/>
            <person name="Song L.R."/>
            <person name="Shu W.S."/>
        </authorList>
    </citation>
    <scope>NUCLEOTIDE SEQUENCE [LARGE SCALE GENOMIC DNA]</scope>
    <source>
        <strain evidence="1 2">FACHB-838</strain>
    </source>
</reference>
<gene>
    <name evidence="1" type="ORF">H6G97_41175</name>
</gene>
<accession>A0ABR8E4E2</accession>
<dbReference type="EMBL" id="JACJSI010000279">
    <property type="protein sequence ID" value="MBD2535468.1"/>
    <property type="molecule type" value="Genomic_DNA"/>
</dbReference>
<keyword evidence="2" id="KW-1185">Reference proteome</keyword>
<sequence length="79" mass="8933">MQSVLNFSSSLRHTLIAGAPCSGKDVFASHSIKNIKQQQPSLTVYVIDIKADPKESHYYTCANFLRVQSFLTVYKLFHI</sequence>